<protein>
    <submittedName>
        <fullName evidence="2">Uncharacterized protein</fullName>
    </submittedName>
</protein>
<dbReference type="HOGENOM" id="CLU_2859102_0_0_4"/>
<evidence type="ECO:0000313" key="2">
    <source>
        <dbReference type="EMBL" id="EET04722.1"/>
    </source>
</evidence>
<dbReference type="EMBL" id="CM000833">
    <property type="protein sequence ID" value="EET04722.1"/>
    <property type="molecule type" value="Genomic_DNA"/>
</dbReference>
<proteinExistence type="predicted"/>
<evidence type="ECO:0000256" key="1">
    <source>
        <dbReference type="SAM" id="MobiDB-lite"/>
    </source>
</evidence>
<organism evidence="2">
    <name type="scientific">Burkholderia pseudomallei 1710a</name>
    <dbReference type="NCBI Taxonomy" id="320371"/>
    <lineage>
        <taxon>Bacteria</taxon>
        <taxon>Pseudomonadati</taxon>
        <taxon>Pseudomonadota</taxon>
        <taxon>Betaproteobacteria</taxon>
        <taxon>Burkholderiales</taxon>
        <taxon>Burkholderiaceae</taxon>
        <taxon>Burkholderia</taxon>
        <taxon>pseudomallei group</taxon>
    </lineage>
</organism>
<dbReference type="AlphaFoldDB" id="A0A0E1W4X4"/>
<feature type="region of interest" description="Disordered" evidence="1">
    <location>
        <begin position="1"/>
        <end position="31"/>
    </location>
</feature>
<name>A0A0E1W4X4_BURPE</name>
<gene>
    <name evidence="2" type="ORF">BURPS1710A_A2943</name>
</gene>
<sequence>MPARPSAHAAPPVSSPNVAFSTGDARTATGRTRRTALLRRRPFATADRQRHFRLFRAEQSSVCF</sequence>
<accession>A0A0E1W4X4</accession>
<feature type="compositionally biased region" description="Low complexity" evidence="1">
    <location>
        <begin position="1"/>
        <end position="30"/>
    </location>
</feature>
<reference evidence="2" key="1">
    <citation type="submission" date="2009-05" db="EMBL/GenBank/DDBJ databases">
        <authorList>
            <person name="Harkins D.M."/>
            <person name="DeShazer D."/>
            <person name="Woods D.E."/>
            <person name="Brinkac L.M."/>
            <person name="Brown K.A."/>
            <person name="Hung G.C."/>
            <person name="Tuanyok A."/>
            <person name="Zhang B."/>
            <person name="Nierman W.C."/>
        </authorList>
    </citation>
    <scope>NUCLEOTIDE SEQUENCE [LARGE SCALE GENOMIC DNA]</scope>
    <source>
        <strain evidence="2">1710a</strain>
    </source>
</reference>
<dbReference type="Proteomes" id="UP000001812">
    <property type="component" value="Chromosome II"/>
</dbReference>